<evidence type="ECO:0000313" key="2">
    <source>
        <dbReference type="EMBL" id="KAK9694414.1"/>
    </source>
</evidence>
<dbReference type="GO" id="GO:0003964">
    <property type="term" value="F:RNA-directed DNA polymerase activity"/>
    <property type="evidence" value="ECO:0007669"/>
    <property type="project" value="UniProtKB-KW"/>
</dbReference>
<organism evidence="2 3">
    <name type="scientific">Popillia japonica</name>
    <name type="common">Japanese beetle</name>
    <dbReference type="NCBI Taxonomy" id="7064"/>
    <lineage>
        <taxon>Eukaryota</taxon>
        <taxon>Metazoa</taxon>
        <taxon>Ecdysozoa</taxon>
        <taxon>Arthropoda</taxon>
        <taxon>Hexapoda</taxon>
        <taxon>Insecta</taxon>
        <taxon>Pterygota</taxon>
        <taxon>Neoptera</taxon>
        <taxon>Endopterygota</taxon>
        <taxon>Coleoptera</taxon>
        <taxon>Polyphaga</taxon>
        <taxon>Scarabaeiformia</taxon>
        <taxon>Scarabaeidae</taxon>
        <taxon>Rutelinae</taxon>
        <taxon>Popillia</taxon>
    </lineage>
</organism>
<dbReference type="AlphaFoldDB" id="A0AAW1IWT8"/>
<dbReference type="Proteomes" id="UP001458880">
    <property type="component" value="Unassembled WGS sequence"/>
</dbReference>
<keyword evidence="2" id="KW-0695">RNA-directed DNA polymerase</keyword>
<keyword evidence="2" id="KW-0808">Transferase</keyword>
<reference evidence="2 3" key="1">
    <citation type="journal article" date="2024" name="BMC Genomics">
        <title>De novo assembly and annotation of Popillia japonica's genome with initial clues to its potential as an invasive pest.</title>
        <authorList>
            <person name="Cucini C."/>
            <person name="Boschi S."/>
            <person name="Funari R."/>
            <person name="Cardaioli E."/>
            <person name="Iannotti N."/>
            <person name="Marturano G."/>
            <person name="Paoli F."/>
            <person name="Bruttini M."/>
            <person name="Carapelli A."/>
            <person name="Frati F."/>
            <person name="Nardi F."/>
        </authorList>
    </citation>
    <scope>NUCLEOTIDE SEQUENCE [LARGE SCALE GENOMIC DNA]</scope>
    <source>
        <strain evidence="2">DMR45628</strain>
    </source>
</reference>
<dbReference type="InterPro" id="IPR013103">
    <property type="entry name" value="RVT_2"/>
</dbReference>
<dbReference type="EMBL" id="JASPKY010000514">
    <property type="protein sequence ID" value="KAK9694414.1"/>
    <property type="molecule type" value="Genomic_DNA"/>
</dbReference>
<evidence type="ECO:0000313" key="3">
    <source>
        <dbReference type="Proteomes" id="UP001458880"/>
    </source>
</evidence>
<evidence type="ECO:0000259" key="1">
    <source>
        <dbReference type="Pfam" id="PF07727"/>
    </source>
</evidence>
<name>A0AAW1IWT8_POPJA</name>
<sequence>MKILCKLGKDGEEWMNVMKEEVEALKQRNTWEIVPQPKKKKLIDTKRVFTKKELHGGIMYKARLVVLGFQQQEDFSDIYSSVLRMQALRILLSVAVDREYQIHHMHVKRAFLQPKGIKIENGYGLILLNH</sequence>
<feature type="domain" description="Reverse transcriptase Ty1/copia-type" evidence="1">
    <location>
        <begin position="29"/>
        <end position="114"/>
    </location>
</feature>
<proteinExistence type="predicted"/>
<protein>
    <submittedName>
        <fullName evidence="2">Reverse transcriptase (RNA-dependent DNA polymerase)</fullName>
    </submittedName>
</protein>
<keyword evidence="2" id="KW-0548">Nucleotidyltransferase</keyword>
<comment type="caution">
    <text evidence="2">The sequence shown here is derived from an EMBL/GenBank/DDBJ whole genome shotgun (WGS) entry which is preliminary data.</text>
</comment>
<dbReference type="Pfam" id="PF07727">
    <property type="entry name" value="RVT_2"/>
    <property type="match status" value="1"/>
</dbReference>
<accession>A0AAW1IWT8</accession>
<gene>
    <name evidence="2" type="ORF">QE152_g33567</name>
</gene>
<keyword evidence="3" id="KW-1185">Reference proteome</keyword>